<sequence>MVEDLNHSSQAKYPKPSSRKSKWTPASGRNHFIDSYVSTVQTHLDNFLSSLQGNGILTQGHNNLSRSGRTAIRELREREDIIIRKADEGGAIVVLDTYDYISEAELQLSNEMFYKEVKDDPTELFKQELGNLVRNFSSDLIPEIEELIPATPRPGNCLNC</sequence>
<organism evidence="2 3">
    <name type="scientific">Holothuria leucospilota</name>
    <name type="common">Black long sea cucumber</name>
    <name type="synonym">Mertensiothuria leucospilota</name>
    <dbReference type="NCBI Taxonomy" id="206669"/>
    <lineage>
        <taxon>Eukaryota</taxon>
        <taxon>Metazoa</taxon>
        <taxon>Echinodermata</taxon>
        <taxon>Eleutherozoa</taxon>
        <taxon>Echinozoa</taxon>
        <taxon>Holothuroidea</taxon>
        <taxon>Aspidochirotacea</taxon>
        <taxon>Aspidochirotida</taxon>
        <taxon>Holothuriidae</taxon>
        <taxon>Holothuria</taxon>
    </lineage>
</organism>
<dbReference type="AlphaFoldDB" id="A0A9Q1BXE3"/>
<evidence type="ECO:0000313" key="2">
    <source>
        <dbReference type="EMBL" id="KAJ8034418.1"/>
    </source>
</evidence>
<feature type="region of interest" description="Disordered" evidence="1">
    <location>
        <begin position="1"/>
        <end position="26"/>
    </location>
</feature>
<reference evidence="2" key="1">
    <citation type="submission" date="2021-10" db="EMBL/GenBank/DDBJ databases">
        <title>Tropical sea cucumber genome reveals ecological adaptation and Cuvierian tubules defense mechanism.</title>
        <authorList>
            <person name="Chen T."/>
        </authorList>
    </citation>
    <scope>NUCLEOTIDE SEQUENCE</scope>
    <source>
        <strain evidence="2">Nanhai2018</strain>
        <tissue evidence="2">Muscle</tissue>
    </source>
</reference>
<dbReference type="Proteomes" id="UP001152320">
    <property type="component" value="Chromosome 10"/>
</dbReference>
<dbReference type="OrthoDB" id="10067251at2759"/>
<proteinExistence type="predicted"/>
<comment type="caution">
    <text evidence="2">The sequence shown here is derived from an EMBL/GenBank/DDBJ whole genome shotgun (WGS) entry which is preliminary data.</text>
</comment>
<keyword evidence="3" id="KW-1185">Reference proteome</keyword>
<gene>
    <name evidence="2" type="ORF">HOLleu_21248</name>
</gene>
<name>A0A9Q1BXE3_HOLLE</name>
<dbReference type="EMBL" id="JAIZAY010000010">
    <property type="protein sequence ID" value="KAJ8034418.1"/>
    <property type="molecule type" value="Genomic_DNA"/>
</dbReference>
<accession>A0A9Q1BXE3</accession>
<evidence type="ECO:0000313" key="3">
    <source>
        <dbReference type="Proteomes" id="UP001152320"/>
    </source>
</evidence>
<evidence type="ECO:0000256" key="1">
    <source>
        <dbReference type="SAM" id="MobiDB-lite"/>
    </source>
</evidence>
<protein>
    <submittedName>
        <fullName evidence="2">Uncharacterized protein</fullName>
    </submittedName>
</protein>